<sequence>MAIKYLKNLTCHLQRSRKAIEEYWVKKLSTSINKSFADCPHLFNRSNTLQ</sequence>
<protein>
    <recommendedName>
        <fullName evidence="3">Transposase</fullName>
    </recommendedName>
</protein>
<name>A0AAV3V751_9ALTE</name>
<evidence type="ECO:0008006" key="3">
    <source>
        <dbReference type="Google" id="ProtNLM"/>
    </source>
</evidence>
<accession>A0AAV3V751</accession>
<dbReference type="Proteomes" id="UP000006320">
    <property type="component" value="Unassembled WGS sequence"/>
</dbReference>
<dbReference type="EMBL" id="BAEM01000063">
    <property type="protein sequence ID" value="GAC12606.1"/>
    <property type="molecule type" value="Genomic_DNA"/>
</dbReference>
<proteinExistence type="predicted"/>
<evidence type="ECO:0000313" key="2">
    <source>
        <dbReference type="Proteomes" id="UP000006320"/>
    </source>
</evidence>
<organism evidence="1 2">
    <name type="scientific">Paraglaciecola chathamensis S18K6</name>
    <dbReference type="NCBI Taxonomy" id="1127672"/>
    <lineage>
        <taxon>Bacteria</taxon>
        <taxon>Pseudomonadati</taxon>
        <taxon>Pseudomonadota</taxon>
        <taxon>Gammaproteobacteria</taxon>
        <taxon>Alteromonadales</taxon>
        <taxon>Alteromonadaceae</taxon>
        <taxon>Paraglaciecola</taxon>
    </lineage>
</organism>
<gene>
    <name evidence="1" type="ORF">GCHA_4689</name>
</gene>
<evidence type="ECO:0000313" key="1">
    <source>
        <dbReference type="EMBL" id="GAC12606.1"/>
    </source>
</evidence>
<reference evidence="1 2" key="1">
    <citation type="journal article" date="2017" name="Antonie Van Leeuwenhoek">
        <title>Rhizobium rhizosphaerae sp. nov., a novel species isolated from rice rhizosphere.</title>
        <authorList>
            <person name="Zhao J.J."/>
            <person name="Zhang J."/>
            <person name="Zhang R.J."/>
            <person name="Zhang C.W."/>
            <person name="Yin H.Q."/>
            <person name="Zhang X.X."/>
        </authorList>
    </citation>
    <scope>NUCLEOTIDE SEQUENCE [LARGE SCALE GENOMIC DNA]</scope>
    <source>
        <strain evidence="1 2">S18K6</strain>
    </source>
</reference>
<comment type="caution">
    <text evidence="1">The sequence shown here is derived from an EMBL/GenBank/DDBJ whole genome shotgun (WGS) entry which is preliminary data.</text>
</comment>
<dbReference type="AlphaFoldDB" id="A0AAV3V751"/>